<evidence type="ECO:0000256" key="1">
    <source>
        <dbReference type="SAM" id="SignalP"/>
    </source>
</evidence>
<dbReference type="EMBL" id="FN654611">
    <property type="protein sequence ID" value="CBY35286.1"/>
    <property type="molecule type" value="Genomic_DNA"/>
</dbReference>
<proteinExistence type="predicted"/>
<keyword evidence="1" id="KW-0732">Signal</keyword>
<sequence>MRKIFVLFCLLANCFSEGRFIKKRINNNPGSYRRAQNSYRKKERGSTPYDFSKVKSYSITPGRGRVMASQPVELRGIAPLYIPIHDRCSNIEIIGTSSKKHTRQKSTSKIYAGVYHKLPLAQKWTRMTSNRKGQKINLFIRKANFRFGRRKYFGWIMGYELQGQIRIRYFSTTKADCPAKVGRWFSVQHLRKYSANPDKLIQLRRQKETRPVIFEIREQHFL</sequence>
<feature type="chain" id="PRO_5003192278" evidence="1">
    <location>
        <begin position="17"/>
        <end position="222"/>
    </location>
</feature>
<gene>
    <name evidence="2" type="ORF">GSOID_T00027094001</name>
</gene>
<evidence type="ECO:0000313" key="2">
    <source>
        <dbReference type="EMBL" id="CBY35286.1"/>
    </source>
</evidence>
<name>E4YIH5_OIKDI</name>
<reference evidence="2" key="1">
    <citation type="journal article" date="2010" name="Science">
        <title>Plasticity of animal genome architecture unmasked by rapid evolution of a pelagic tunicate.</title>
        <authorList>
            <person name="Denoeud F."/>
            <person name="Henriet S."/>
            <person name="Mungpakdee S."/>
            <person name="Aury J.M."/>
            <person name="Da Silva C."/>
            <person name="Brinkmann H."/>
            <person name="Mikhaleva J."/>
            <person name="Olsen L.C."/>
            <person name="Jubin C."/>
            <person name="Canestro C."/>
            <person name="Bouquet J.M."/>
            <person name="Danks G."/>
            <person name="Poulain J."/>
            <person name="Campsteijn C."/>
            <person name="Adamski M."/>
            <person name="Cross I."/>
            <person name="Yadetie F."/>
            <person name="Muffato M."/>
            <person name="Louis A."/>
            <person name="Butcher S."/>
            <person name="Tsagkogeorga G."/>
            <person name="Konrad A."/>
            <person name="Singh S."/>
            <person name="Jensen M.F."/>
            <person name="Cong E.H."/>
            <person name="Eikeseth-Otteraa H."/>
            <person name="Noel B."/>
            <person name="Anthouard V."/>
            <person name="Porcel B.M."/>
            <person name="Kachouri-Lafond R."/>
            <person name="Nishino A."/>
            <person name="Ugolini M."/>
            <person name="Chourrout P."/>
            <person name="Nishida H."/>
            <person name="Aasland R."/>
            <person name="Huzurbazar S."/>
            <person name="Westhof E."/>
            <person name="Delsuc F."/>
            <person name="Lehrach H."/>
            <person name="Reinhardt R."/>
            <person name="Weissenbach J."/>
            <person name="Roy S.W."/>
            <person name="Artiguenave F."/>
            <person name="Postlethwait J.H."/>
            <person name="Manak J.R."/>
            <person name="Thompson E.M."/>
            <person name="Jaillon O."/>
            <person name="Du Pasquier L."/>
            <person name="Boudinot P."/>
            <person name="Liberles D.A."/>
            <person name="Volff J.N."/>
            <person name="Philippe H."/>
            <person name="Lenhard B."/>
            <person name="Roest Crollius H."/>
            <person name="Wincker P."/>
            <person name="Chourrout D."/>
        </authorList>
    </citation>
    <scope>NUCLEOTIDE SEQUENCE [LARGE SCALE GENOMIC DNA]</scope>
</reference>
<dbReference type="AlphaFoldDB" id="E4YIH5"/>
<dbReference type="Proteomes" id="UP000011014">
    <property type="component" value="Unassembled WGS sequence"/>
</dbReference>
<protein>
    <submittedName>
        <fullName evidence="2">Uncharacterized protein</fullName>
    </submittedName>
</protein>
<feature type="signal peptide" evidence="1">
    <location>
        <begin position="1"/>
        <end position="16"/>
    </location>
</feature>
<organism evidence="2">
    <name type="scientific">Oikopleura dioica</name>
    <name type="common">Tunicate</name>
    <dbReference type="NCBI Taxonomy" id="34765"/>
    <lineage>
        <taxon>Eukaryota</taxon>
        <taxon>Metazoa</taxon>
        <taxon>Chordata</taxon>
        <taxon>Tunicata</taxon>
        <taxon>Appendicularia</taxon>
        <taxon>Copelata</taxon>
        <taxon>Oikopleuridae</taxon>
        <taxon>Oikopleura</taxon>
    </lineage>
</organism>
<accession>E4YIH5</accession>